<keyword evidence="4" id="KW-1185">Reference proteome</keyword>
<dbReference type="SMART" id="SM00173">
    <property type="entry name" value="RAS"/>
    <property type="match status" value="1"/>
</dbReference>
<organism evidence="3 4">
    <name type="scientific">Phlebiopsis gigantea (strain 11061_1 CR5-6)</name>
    <name type="common">White-rot fungus</name>
    <name type="synonym">Peniophora gigantea</name>
    <dbReference type="NCBI Taxonomy" id="745531"/>
    <lineage>
        <taxon>Eukaryota</taxon>
        <taxon>Fungi</taxon>
        <taxon>Dikarya</taxon>
        <taxon>Basidiomycota</taxon>
        <taxon>Agaricomycotina</taxon>
        <taxon>Agaricomycetes</taxon>
        <taxon>Polyporales</taxon>
        <taxon>Phanerochaetaceae</taxon>
        <taxon>Phlebiopsis</taxon>
    </lineage>
</organism>
<dbReference type="PROSITE" id="PS51421">
    <property type="entry name" value="RAS"/>
    <property type="match status" value="1"/>
</dbReference>
<keyword evidence="1" id="KW-0547">Nucleotide-binding</keyword>
<dbReference type="InterPro" id="IPR005225">
    <property type="entry name" value="Small_GTP-bd"/>
</dbReference>
<dbReference type="OrthoDB" id="26525at2759"/>
<protein>
    <recommendedName>
        <fullName evidence="5">Ras-domain-containing protein</fullName>
    </recommendedName>
</protein>
<feature type="compositionally biased region" description="Pro residues" evidence="2">
    <location>
        <begin position="158"/>
        <end position="172"/>
    </location>
</feature>
<gene>
    <name evidence="3" type="ORF">PHLGIDRAFT_17495</name>
</gene>
<proteinExistence type="predicted"/>
<dbReference type="GO" id="GO:0005525">
    <property type="term" value="F:GTP binding"/>
    <property type="evidence" value="ECO:0007669"/>
    <property type="project" value="InterPro"/>
</dbReference>
<name>A0A0C3SEF2_PHLG1</name>
<feature type="region of interest" description="Disordered" evidence="2">
    <location>
        <begin position="196"/>
        <end position="288"/>
    </location>
</feature>
<evidence type="ECO:0008006" key="5">
    <source>
        <dbReference type="Google" id="ProtNLM"/>
    </source>
</evidence>
<evidence type="ECO:0000313" key="4">
    <source>
        <dbReference type="Proteomes" id="UP000053257"/>
    </source>
</evidence>
<evidence type="ECO:0000313" key="3">
    <source>
        <dbReference type="EMBL" id="KIP12687.1"/>
    </source>
</evidence>
<evidence type="ECO:0000256" key="1">
    <source>
        <dbReference type="ARBA" id="ARBA00022741"/>
    </source>
</evidence>
<dbReference type="AlphaFoldDB" id="A0A0C3SEF2"/>
<dbReference type="GO" id="GO:0003924">
    <property type="term" value="F:GTPase activity"/>
    <property type="evidence" value="ECO:0007669"/>
    <property type="project" value="InterPro"/>
</dbReference>
<dbReference type="Gene3D" id="3.40.50.300">
    <property type="entry name" value="P-loop containing nucleotide triphosphate hydrolases"/>
    <property type="match status" value="2"/>
</dbReference>
<dbReference type="EMBL" id="KN840438">
    <property type="protein sequence ID" value="KIP12687.1"/>
    <property type="molecule type" value="Genomic_DNA"/>
</dbReference>
<dbReference type="SUPFAM" id="SSF52540">
    <property type="entry name" value="P-loop containing nucleoside triphosphate hydrolases"/>
    <property type="match status" value="1"/>
</dbReference>
<feature type="region of interest" description="Disordered" evidence="2">
    <location>
        <begin position="158"/>
        <end position="177"/>
    </location>
</feature>
<accession>A0A0C3SEF2</accession>
<dbReference type="Proteomes" id="UP000053257">
    <property type="component" value="Unassembled WGS sequence"/>
</dbReference>
<sequence>MLEPLGHNPYLQAKYDHGVDAKIVVMGNSGVGKTSLLYRYTQNKFEPKNTHSTTGALFISKKMYVNGIRVRLQLWDTAGQERFRSMAPMYYRGAHAALLLYDITNASSFEDIRGWIEELKSNCSPDLIIYIVGAKADLHCQRRVSSDLARLSLHRWFPPPRPLTPPPPPPPSSTFSYIRPRFTSFTSMRSVPLTFPVKQPLTPSGDTDDSHDSRSSGLTRSTTSGAHTRPRAKSGGALLLQRSNTTGMAPRSAQSRYGHHVSYSVGGSGASSTTSHAEEDEDLDDADEQEWGLERGMELFEVSAKDDTGVQQLFDSLLTVIIKRKDAIEAENESKKRDSVYLTPTTVPMWAAQADQEEAREKAEAAVSTKSWKCCSV</sequence>
<feature type="compositionally biased region" description="Low complexity" evidence="2">
    <location>
        <begin position="260"/>
        <end position="275"/>
    </location>
</feature>
<dbReference type="Pfam" id="PF00071">
    <property type="entry name" value="Ras"/>
    <property type="match status" value="1"/>
</dbReference>
<feature type="compositionally biased region" description="Acidic residues" evidence="2">
    <location>
        <begin position="278"/>
        <end position="288"/>
    </location>
</feature>
<dbReference type="FunFam" id="3.40.50.300:FF:000808">
    <property type="entry name" value="Small GTP-binding protein, putative"/>
    <property type="match status" value="1"/>
</dbReference>
<dbReference type="PANTHER" id="PTHR47978">
    <property type="match status" value="1"/>
</dbReference>
<dbReference type="NCBIfam" id="TIGR00231">
    <property type="entry name" value="small_GTP"/>
    <property type="match status" value="1"/>
</dbReference>
<dbReference type="InterPro" id="IPR001806">
    <property type="entry name" value="Small_GTPase"/>
</dbReference>
<evidence type="ECO:0000256" key="2">
    <source>
        <dbReference type="SAM" id="MobiDB-lite"/>
    </source>
</evidence>
<dbReference type="PRINTS" id="PR00449">
    <property type="entry name" value="RASTRNSFRMNG"/>
</dbReference>
<feature type="compositionally biased region" description="Low complexity" evidence="2">
    <location>
        <begin position="215"/>
        <end position="225"/>
    </location>
</feature>
<dbReference type="STRING" id="745531.A0A0C3SEF2"/>
<dbReference type="CDD" id="cd00154">
    <property type="entry name" value="Rab"/>
    <property type="match status" value="1"/>
</dbReference>
<reference evidence="3 4" key="1">
    <citation type="journal article" date="2014" name="PLoS Genet.">
        <title>Analysis of the Phlebiopsis gigantea genome, transcriptome and secretome provides insight into its pioneer colonization strategies of wood.</title>
        <authorList>
            <person name="Hori C."/>
            <person name="Ishida T."/>
            <person name="Igarashi K."/>
            <person name="Samejima M."/>
            <person name="Suzuki H."/>
            <person name="Master E."/>
            <person name="Ferreira P."/>
            <person name="Ruiz-Duenas F.J."/>
            <person name="Held B."/>
            <person name="Canessa P."/>
            <person name="Larrondo L.F."/>
            <person name="Schmoll M."/>
            <person name="Druzhinina I.S."/>
            <person name="Kubicek C.P."/>
            <person name="Gaskell J.A."/>
            <person name="Kersten P."/>
            <person name="St John F."/>
            <person name="Glasner J."/>
            <person name="Sabat G."/>
            <person name="Splinter BonDurant S."/>
            <person name="Syed K."/>
            <person name="Yadav J."/>
            <person name="Mgbeahuruike A.C."/>
            <person name="Kovalchuk A."/>
            <person name="Asiegbu F.O."/>
            <person name="Lackner G."/>
            <person name="Hoffmeister D."/>
            <person name="Rencoret J."/>
            <person name="Gutierrez A."/>
            <person name="Sun H."/>
            <person name="Lindquist E."/>
            <person name="Barry K."/>
            <person name="Riley R."/>
            <person name="Grigoriev I.V."/>
            <person name="Henrissat B."/>
            <person name="Kues U."/>
            <person name="Berka R.M."/>
            <person name="Martinez A.T."/>
            <person name="Covert S.F."/>
            <person name="Blanchette R.A."/>
            <person name="Cullen D."/>
        </authorList>
    </citation>
    <scope>NUCLEOTIDE SEQUENCE [LARGE SCALE GENOMIC DNA]</scope>
    <source>
        <strain evidence="3 4">11061_1 CR5-6</strain>
    </source>
</reference>
<dbReference type="SMART" id="SM00174">
    <property type="entry name" value="RHO"/>
    <property type="match status" value="1"/>
</dbReference>
<dbReference type="HOGENOM" id="CLU_045021_0_0_1"/>
<dbReference type="SMART" id="SM00175">
    <property type="entry name" value="RAB"/>
    <property type="match status" value="1"/>
</dbReference>
<dbReference type="InterPro" id="IPR027417">
    <property type="entry name" value="P-loop_NTPase"/>
</dbReference>
<feature type="compositionally biased region" description="Polar residues" evidence="2">
    <location>
        <begin position="241"/>
        <end position="255"/>
    </location>
</feature>
<dbReference type="PROSITE" id="PS51419">
    <property type="entry name" value="RAB"/>
    <property type="match status" value="1"/>
</dbReference>